<keyword evidence="4" id="KW-0274">FAD</keyword>
<dbReference type="AlphaFoldDB" id="A0A072P9G0"/>
<sequence length="524" mass="59206">MLLDTDVLVIGGGMSGIGFAVQLIRTYGSRNFQIIEKTTNIGGTWNVNTYPGCGCDVPSHFYSYSFALNPNWSKVFAMQPEIQAYFEGVASKYNLAQHARFQTLVESAFWEEQTATWLVKIRELPTGKTSQLRCKILVSAVGALSTPKKCDIPGASKFQGRLFHSAEWDHSFDWQDKVVVTIGNGCSATQFVPVLSEGKGAVRKLTQFSRQAHWLAERPNPEYSSLFKWCLRWIPGLMRAYRAMLYWTRERDFGGFNVKSGAKTRAAWAKDAAEYIKKNSPAKYRDFLVPNSEIGCKRRVNDTGYLACLHQDNVELVYSDPISEIVEDGVRTKSGRLVNADAIVLATGFDTQKALFPMDIRGENGIHLNDHWDDVSEGSSSAYFGTCLSGFPNFFVMMGPNTLSGHLSVIYTTECQINFTICVIKPILQALEKSRRGSWFSTPKTLKDTVVVRPEAEKKDIEWIQKKAKQLVWSTGCTSWFIDPKTNRNTIMYPDWQYKFWLRSFWIEWADFTYASSGALGADK</sequence>
<evidence type="ECO:0000313" key="7">
    <source>
        <dbReference type="Proteomes" id="UP000027920"/>
    </source>
</evidence>
<comment type="cofactor">
    <cofactor evidence="1">
        <name>FAD</name>
        <dbReference type="ChEBI" id="CHEBI:57692"/>
    </cofactor>
</comment>
<dbReference type="RefSeq" id="XP_013258972.1">
    <property type="nucleotide sequence ID" value="XM_013403518.1"/>
</dbReference>
<dbReference type="PANTHER" id="PTHR42877:SF5">
    <property type="entry name" value="L-ORNITHINE N(5)-MONOOXYGENASE-RELATED"/>
    <property type="match status" value="1"/>
</dbReference>
<dbReference type="PANTHER" id="PTHR42877">
    <property type="entry name" value="L-ORNITHINE N(5)-MONOOXYGENASE-RELATED"/>
    <property type="match status" value="1"/>
</dbReference>
<dbReference type="SUPFAM" id="SSF51905">
    <property type="entry name" value="FAD/NAD(P)-binding domain"/>
    <property type="match status" value="1"/>
</dbReference>
<dbReference type="Gene3D" id="3.50.50.60">
    <property type="entry name" value="FAD/NAD(P)-binding domain"/>
    <property type="match status" value="2"/>
</dbReference>
<dbReference type="HOGENOM" id="CLU_006937_7_0_1"/>
<keyword evidence="3" id="KW-0285">Flavoprotein</keyword>
<comment type="similarity">
    <text evidence="2">Belongs to the FAD-binding monooxygenase family.</text>
</comment>
<dbReference type="InterPro" id="IPR020946">
    <property type="entry name" value="Flavin_mOase-like"/>
</dbReference>
<evidence type="ECO:0000313" key="6">
    <source>
        <dbReference type="EMBL" id="KEF56382.1"/>
    </source>
</evidence>
<evidence type="ECO:0000256" key="5">
    <source>
        <dbReference type="ARBA" id="ARBA00023002"/>
    </source>
</evidence>
<reference evidence="6 7" key="1">
    <citation type="submission" date="2013-03" db="EMBL/GenBank/DDBJ databases">
        <title>The Genome Sequence of Exophiala aquamarina CBS 119918.</title>
        <authorList>
            <consortium name="The Broad Institute Genomics Platform"/>
            <person name="Cuomo C."/>
            <person name="de Hoog S."/>
            <person name="Gorbushina A."/>
            <person name="Walker B."/>
            <person name="Young S.K."/>
            <person name="Zeng Q."/>
            <person name="Gargeya S."/>
            <person name="Fitzgerald M."/>
            <person name="Haas B."/>
            <person name="Abouelleil A."/>
            <person name="Allen A.W."/>
            <person name="Alvarado L."/>
            <person name="Arachchi H.M."/>
            <person name="Berlin A.M."/>
            <person name="Chapman S.B."/>
            <person name="Gainer-Dewar J."/>
            <person name="Goldberg J."/>
            <person name="Griggs A."/>
            <person name="Gujja S."/>
            <person name="Hansen M."/>
            <person name="Howarth C."/>
            <person name="Imamovic A."/>
            <person name="Ireland A."/>
            <person name="Larimer J."/>
            <person name="McCowan C."/>
            <person name="Murphy C."/>
            <person name="Pearson M."/>
            <person name="Poon T.W."/>
            <person name="Priest M."/>
            <person name="Roberts A."/>
            <person name="Saif S."/>
            <person name="Shea T."/>
            <person name="Sisk P."/>
            <person name="Sykes S."/>
            <person name="Wortman J."/>
            <person name="Nusbaum C."/>
            <person name="Birren B."/>
        </authorList>
    </citation>
    <scope>NUCLEOTIDE SEQUENCE [LARGE SCALE GENOMIC DNA]</scope>
    <source>
        <strain evidence="6 7">CBS 119918</strain>
    </source>
</reference>
<evidence type="ECO:0000256" key="3">
    <source>
        <dbReference type="ARBA" id="ARBA00022630"/>
    </source>
</evidence>
<comment type="caution">
    <text evidence="6">The sequence shown here is derived from an EMBL/GenBank/DDBJ whole genome shotgun (WGS) entry which is preliminary data.</text>
</comment>
<dbReference type="GeneID" id="25282876"/>
<dbReference type="EMBL" id="AMGV01000006">
    <property type="protein sequence ID" value="KEF56382.1"/>
    <property type="molecule type" value="Genomic_DNA"/>
</dbReference>
<name>A0A072P9G0_9EURO</name>
<gene>
    <name evidence="6" type="ORF">A1O9_07963</name>
</gene>
<dbReference type="InterPro" id="IPR036188">
    <property type="entry name" value="FAD/NAD-bd_sf"/>
</dbReference>
<evidence type="ECO:0000256" key="1">
    <source>
        <dbReference type="ARBA" id="ARBA00001974"/>
    </source>
</evidence>
<organism evidence="6 7">
    <name type="scientific">Exophiala aquamarina CBS 119918</name>
    <dbReference type="NCBI Taxonomy" id="1182545"/>
    <lineage>
        <taxon>Eukaryota</taxon>
        <taxon>Fungi</taxon>
        <taxon>Dikarya</taxon>
        <taxon>Ascomycota</taxon>
        <taxon>Pezizomycotina</taxon>
        <taxon>Eurotiomycetes</taxon>
        <taxon>Chaetothyriomycetidae</taxon>
        <taxon>Chaetothyriales</taxon>
        <taxon>Herpotrichiellaceae</taxon>
        <taxon>Exophiala</taxon>
    </lineage>
</organism>
<keyword evidence="5" id="KW-0560">Oxidoreductase</keyword>
<dbReference type="VEuPathDB" id="FungiDB:A1O9_07963"/>
<dbReference type="Proteomes" id="UP000027920">
    <property type="component" value="Unassembled WGS sequence"/>
</dbReference>
<accession>A0A072P9G0</accession>
<dbReference type="Pfam" id="PF00743">
    <property type="entry name" value="FMO-like"/>
    <property type="match status" value="1"/>
</dbReference>
<dbReference type="OrthoDB" id="74360at2759"/>
<evidence type="ECO:0000256" key="4">
    <source>
        <dbReference type="ARBA" id="ARBA00022827"/>
    </source>
</evidence>
<dbReference type="InterPro" id="IPR051209">
    <property type="entry name" value="FAD-bind_Monooxygenase_sf"/>
</dbReference>
<evidence type="ECO:0000256" key="2">
    <source>
        <dbReference type="ARBA" id="ARBA00010139"/>
    </source>
</evidence>
<keyword evidence="7" id="KW-1185">Reference proteome</keyword>
<proteinExistence type="inferred from homology"/>
<protein>
    <submittedName>
        <fullName evidence="6">Uncharacterized protein</fullName>
    </submittedName>
</protein>